<reference evidence="2 3" key="2">
    <citation type="journal article" date="2010" name="Nucleic Acids Res.">
        <title>BeetleBase in 2010: revisions to provide comprehensive genomic information for Tribolium castaneum.</title>
        <authorList>
            <person name="Kim H.S."/>
            <person name="Murphy T."/>
            <person name="Xia J."/>
            <person name="Caragea D."/>
            <person name="Park Y."/>
            <person name="Beeman R.W."/>
            <person name="Lorenzen M.D."/>
            <person name="Butcher S."/>
            <person name="Manak J.R."/>
            <person name="Brown S.J."/>
        </authorList>
    </citation>
    <scope>GENOME REANNOTATION</scope>
    <source>
        <strain evidence="2 3">Georgia GA2</strain>
    </source>
</reference>
<keyword evidence="1" id="KW-0812">Transmembrane</keyword>
<dbReference type="AlphaFoldDB" id="D6WUB1"/>
<dbReference type="OrthoDB" id="6220511at2759"/>
<keyword evidence="1" id="KW-0472">Membrane</keyword>
<proteinExistence type="predicted"/>
<dbReference type="PhylomeDB" id="D6WUB1"/>
<feature type="transmembrane region" description="Helical" evidence="1">
    <location>
        <begin position="20"/>
        <end position="38"/>
    </location>
</feature>
<keyword evidence="3" id="KW-1185">Reference proteome</keyword>
<dbReference type="FunCoup" id="D6WUB1">
    <property type="interactions" value="56"/>
</dbReference>
<dbReference type="HOGENOM" id="CLU_094702_0_0_1"/>
<reference evidence="2 3" key="1">
    <citation type="journal article" date="2008" name="Nature">
        <title>The genome of the model beetle and pest Tribolium castaneum.</title>
        <authorList>
            <consortium name="Tribolium Genome Sequencing Consortium"/>
            <person name="Richards S."/>
            <person name="Gibbs R.A."/>
            <person name="Weinstock G.M."/>
            <person name="Brown S.J."/>
            <person name="Denell R."/>
            <person name="Beeman R.W."/>
            <person name="Gibbs R."/>
            <person name="Beeman R.W."/>
            <person name="Brown S.J."/>
            <person name="Bucher G."/>
            <person name="Friedrich M."/>
            <person name="Grimmelikhuijzen C.J."/>
            <person name="Klingler M."/>
            <person name="Lorenzen M."/>
            <person name="Richards S."/>
            <person name="Roth S."/>
            <person name="Schroder R."/>
            <person name="Tautz D."/>
            <person name="Zdobnov E.M."/>
            <person name="Muzny D."/>
            <person name="Gibbs R.A."/>
            <person name="Weinstock G.M."/>
            <person name="Attaway T."/>
            <person name="Bell S."/>
            <person name="Buhay C.J."/>
            <person name="Chandrabose M.N."/>
            <person name="Chavez D."/>
            <person name="Clerk-Blankenburg K.P."/>
            <person name="Cree A."/>
            <person name="Dao M."/>
            <person name="Davis C."/>
            <person name="Chacko J."/>
            <person name="Dinh H."/>
            <person name="Dugan-Rocha S."/>
            <person name="Fowler G."/>
            <person name="Garner T.T."/>
            <person name="Garnes J."/>
            <person name="Gnirke A."/>
            <person name="Hawes A."/>
            <person name="Hernandez J."/>
            <person name="Hines S."/>
            <person name="Holder M."/>
            <person name="Hume J."/>
            <person name="Jhangiani S.N."/>
            <person name="Joshi V."/>
            <person name="Khan Z.M."/>
            <person name="Jackson L."/>
            <person name="Kovar C."/>
            <person name="Kowis A."/>
            <person name="Lee S."/>
            <person name="Lewis L.R."/>
            <person name="Margolis J."/>
            <person name="Morgan M."/>
            <person name="Nazareth L.V."/>
            <person name="Nguyen N."/>
            <person name="Okwuonu G."/>
            <person name="Parker D."/>
            <person name="Richards S."/>
            <person name="Ruiz S.J."/>
            <person name="Santibanez J."/>
            <person name="Savard J."/>
            <person name="Scherer S.E."/>
            <person name="Schneider B."/>
            <person name="Sodergren E."/>
            <person name="Tautz D."/>
            <person name="Vattahil S."/>
            <person name="Villasana D."/>
            <person name="White C.S."/>
            <person name="Wright R."/>
            <person name="Park Y."/>
            <person name="Beeman R.W."/>
            <person name="Lord J."/>
            <person name="Oppert B."/>
            <person name="Lorenzen M."/>
            <person name="Brown S."/>
            <person name="Wang L."/>
            <person name="Savard J."/>
            <person name="Tautz D."/>
            <person name="Richards S."/>
            <person name="Weinstock G."/>
            <person name="Gibbs R.A."/>
            <person name="Liu Y."/>
            <person name="Worley K."/>
            <person name="Weinstock G."/>
            <person name="Elsik C.G."/>
            <person name="Reese J.T."/>
            <person name="Elhaik E."/>
            <person name="Landan G."/>
            <person name="Graur D."/>
            <person name="Arensburger P."/>
            <person name="Atkinson P."/>
            <person name="Beeman R.W."/>
            <person name="Beidler J."/>
            <person name="Brown S.J."/>
            <person name="Demuth J.P."/>
            <person name="Drury D.W."/>
            <person name="Du Y.Z."/>
            <person name="Fujiwara H."/>
            <person name="Lorenzen M."/>
            <person name="Maselli V."/>
            <person name="Osanai M."/>
            <person name="Park Y."/>
            <person name="Robertson H.M."/>
            <person name="Tu Z."/>
            <person name="Wang J.J."/>
            <person name="Wang S."/>
            <person name="Richards S."/>
            <person name="Song H."/>
            <person name="Zhang L."/>
            <person name="Sodergren E."/>
            <person name="Werner D."/>
            <person name="Stanke M."/>
            <person name="Morgenstern B."/>
            <person name="Solovyev V."/>
            <person name="Kosarev P."/>
            <person name="Brown G."/>
            <person name="Chen H.C."/>
            <person name="Ermolaeva O."/>
            <person name="Hlavina W."/>
            <person name="Kapustin Y."/>
            <person name="Kiryutin B."/>
            <person name="Kitts P."/>
            <person name="Maglott D."/>
            <person name="Pruitt K."/>
            <person name="Sapojnikov V."/>
            <person name="Souvorov A."/>
            <person name="Mackey A.J."/>
            <person name="Waterhouse R.M."/>
            <person name="Wyder S."/>
            <person name="Zdobnov E.M."/>
            <person name="Zdobnov E.M."/>
            <person name="Wyder S."/>
            <person name="Kriventseva E.V."/>
            <person name="Kadowaki T."/>
            <person name="Bork P."/>
            <person name="Aranda M."/>
            <person name="Bao R."/>
            <person name="Beermann A."/>
            <person name="Berns N."/>
            <person name="Bolognesi R."/>
            <person name="Bonneton F."/>
            <person name="Bopp D."/>
            <person name="Brown S.J."/>
            <person name="Bucher G."/>
            <person name="Butts T."/>
            <person name="Chaumot A."/>
            <person name="Denell R.E."/>
            <person name="Ferrier D.E."/>
            <person name="Friedrich M."/>
            <person name="Gordon C.M."/>
            <person name="Jindra M."/>
            <person name="Klingler M."/>
            <person name="Lan Q."/>
            <person name="Lattorff H.M."/>
            <person name="Laudet V."/>
            <person name="von Levetsow C."/>
            <person name="Liu Z."/>
            <person name="Lutz R."/>
            <person name="Lynch J.A."/>
            <person name="da Fonseca R.N."/>
            <person name="Posnien N."/>
            <person name="Reuter R."/>
            <person name="Roth S."/>
            <person name="Savard J."/>
            <person name="Schinko J.B."/>
            <person name="Schmitt C."/>
            <person name="Schoppmeier M."/>
            <person name="Schroder R."/>
            <person name="Shippy T.D."/>
            <person name="Simonnet F."/>
            <person name="Marques-Souza H."/>
            <person name="Tautz D."/>
            <person name="Tomoyasu Y."/>
            <person name="Trauner J."/>
            <person name="Van der Zee M."/>
            <person name="Vervoort M."/>
            <person name="Wittkopp N."/>
            <person name="Wimmer E.A."/>
            <person name="Yang X."/>
            <person name="Jones A.K."/>
            <person name="Sattelle D.B."/>
            <person name="Ebert P.R."/>
            <person name="Nelson D."/>
            <person name="Scott J.G."/>
            <person name="Beeman R.W."/>
            <person name="Muthukrishnan S."/>
            <person name="Kramer K.J."/>
            <person name="Arakane Y."/>
            <person name="Beeman R.W."/>
            <person name="Zhu Q."/>
            <person name="Hogenkamp D."/>
            <person name="Dixit R."/>
            <person name="Oppert B."/>
            <person name="Jiang H."/>
            <person name="Zou Z."/>
            <person name="Marshall J."/>
            <person name="Elpidina E."/>
            <person name="Vinokurov K."/>
            <person name="Oppert C."/>
            <person name="Zou Z."/>
            <person name="Evans J."/>
            <person name="Lu Z."/>
            <person name="Zhao P."/>
            <person name="Sumathipala N."/>
            <person name="Altincicek B."/>
            <person name="Vilcinskas A."/>
            <person name="Williams M."/>
            <person name="Hultmark D."/>
            <person name="Hetru C."/>
            <person name="Jiang H."/>
            <person name="Grimmelikhuijzen C.J."/>
            <person name="Hauser F."/>
            <person name="Cazzamali G."/>
            <person name="Williamson M."/>
            <person name="Park Y."/>
            <person name="Li B."/>
            <person name="Tanaka Y."/>
            <person name="Predel R."/>
            <person name="Neupert S."/>
            <person name="Schachtner J."/>
            <person name="Verleyen P."/>
            <person name="Raible F."/>
            <person name="Bork P."/>
            <person name="Friedrich M."/>
            <person name="Walden K.K."/>
            <person name="Robertson H.M."/>
            <person name="Angeli S."/>
            <person name="Foret S."/>
            <person name="Bucher G."/>
            <person name="Schuetz S."/>
            <person name="Maleszka R."/>
            <person name="Wimmer E.A."/>
            <person name="Beeman R.W."/>
            <person name="Lorenzen M."/>
            <person name="Tomoyasu Y."/>
            <person name="Miller S.C."/>
            <person name="Grossmann D."/>
            <person name="Bucher G."/>
        </authorList>
    </citation>
    <scope>NUCLEOTIDE SEQUENCE [LARGE SCALE GENOMIC DNA]</scope>
    <source>
        <strain evidence="2 3">Georgia GA2</strain>
    </source>
</reference>
<protein>
    <submittedName>
        <fullName evidence="2">Protein C3orf33 homolog-like Protein</fullName>
    </submittedName>
</protein>
<dbReference type="Proteomes" id="UP000007266">
    <property type="component" value="Linkage group 7"/>
</dbReference>
<dbReference type="PANTHER" id="PTHR28434:SF1">
    <property type="entry name" value="PROTEIN C3ORF33"/>
    <property type="match status" value="1"/>
</dbReference>
<dbReference type="Gene3D" id="2.40.50.90">
    <property type="match status" value="1"/>
</dbReference>
<organism evidence="2 3">
    <name type="scientific">Tribolium castaneum</name>
    <name type="common">Red flour beetle</name>
    <dbReference type="NCBI Taxonomy" id="7070"/>
    <lineage>
        <taxon>Eukaryota</taxon>
        <taxon>Metazoa</taxon>
        <taxon>Ecdysozoa</taxon>
        <taxon>Arthropoda</taxon>
        <taxon>Hexapoda</taxon>
        <taxon>Insecta</taxon>
        <taxon>Pterygota</taxon>
        <taxon>Neoptera</taxon>
        <taxon>Endopterygota</taxon>
        <taxon>Coleoptera</taxon>
        <taxon>Polyphaga</taxon>
        <taxon>Cucujiformia</taxon>
        <taxon>Tenebrionidae</taxon>
        <taxon>Tenebrionidae incertae sedis</taxon>
        <taxon>Tribolium</taxon>
    </lineage>
</organism>
<dbReference type="PANTHER" id="PTHR28434">
    <property type="entry name" value="PROTEIN C3ORF33"/>
    <property type="match status" value="1"/>
</dbReference>
<dbReference type="KEGG" id="tca:659618"/>
<dbReference type="GO" id="GO:0005615">
    <property type="term" value="C:extracellular space"/>
    <property type="evidence" value="ECO:0000318"/>
    <property type="project" value="GO_Central"/>
</dbReference>
<dbReference type="SUPFAM" id="SSF50199">
    <property type="entry name" value="Staphylococcal nuclease"/>
    <property type="match status" value="1"/>
</dbReference>
<dbReference type="InParanoid" id="D6WUB1"/>
<accession>D6WUB1</accession>
<name>D6WUB1_TRICA</name>
<gene>
    <name evidence="2" type="primary">AUGUSTUS-3.0.2_10591</name>
    <name evidence="2" type="ORF">TcasGA2_TC010591</name>
</gene>
<evidence type="ECO:0000313" key="3">
    <source>
        <dbReference type="Proteomes" id="UP000007266"/>
    </source>
</evidence>
<dbReference type="InterPro" id="IPR042421">
    <property type="entry name" value="C3orf33-like"/>
</dbReference>
<dbReference type="eggNOG" id="ENOG502QR9T">
    <property type="taxonomic scope" value="Eukaryota"/>
</dbReference>
<dbReference type="EMBL" id="KQ971352">
    <property type="protein sequence ID" value="EFA07234.1"/>
    <property type="molecule type" value="Genomic_DNA"/>
</dbReference>
<dbReference type="InterPro" id="IPR035437">
    <property type="entry name" value="SNase_OB-fold_sf"/>
</dbReference>
<keyword evidence="1" id="KW-1133">Transmembrane helix</keyword>
<evidence type="ECO:0000256" key="1">
    <source>
        <dbReference type="SAM" id="Phobius"/>
    </source>
</evidence>
<dbReference type="OMA" id="ISERVMH"/>
<sequence>MDEIKILLSNAIDLMEQNNRGVQLGCYSVALVGLSIAIRRVRPFSRFRRPSDIPNHFIQERKELTGVVERIEPSGALLMIRHKPLIALPGLPEGQLPVKISGVNVSGLGLNWLQAIVAGSEVRFIPVAKDRDFVQCEVLLSQIQNNKPRVVNVGESLVRIGFGQVVDVDKPISSDRTFLAYYHRLQGAEKYAKRKKMGLKYYINPTKSALVLAAKSLNSMVLSTYRHIVHIPKMPAS</sequence>
<evidence type="ECO:0000313" key="2">
    <source>
        <dbReference type="EMBL" id="EFA07234.1"/>
    </source>
</evidence>